<gene>
    <name evidence="1" type="ORF">HA50_11850</name>
</gene>
<dbReference type="PANTHER" id="PTHR11803:SF39">
    <property type="entry name" value="2-IMINOBUTANOATE_2-IMINOPROPANOATE DEAMINASE"/>
    <property type="match status" value="1"/>
</dbReference>
<dbReference type="SUPFAM" id="SSF55298">
    <property type="entry name" value="YjgF-like"/>
    <property type="match status" value="1"/>
</dbReference>
<dbReference type="GO" id="GO:0005829">
    <property type="term" value="C:cytosol"/>
    <property type="evidence" value="ECO:0007669"/>
    <property type="project" value="TreeGrafter"/>
</dbReference>
<dbReference type="Gene3D" id="3.30.1330.40">
    <property type="entry name" value="RutC-like"/>
    <property type="match status" value="1"/>
</dbReference>
<sequence length="131" mass="14384">MNQAVKNYASNLPFPFAAATETNGVLYLSGQVSMTAHAEPLYGDIATQTANILASIRHTLVALGSSLESIFKVTVWLSDMKHFAEFNQEYAKWFEHGYPARSVVSSKLAFDLDVEIEVQAVAQKTLAEQVS</sequence>
<dbReference type="CDD" id="cd00448">
    <property type="entry name" value="YjgF_YER057c_UK114_family"/>
    <property type="match status" value="1"/>
</dbReference>
<comment type="caution">
    <text evidence="1">The sequence shown here is derived from an EMBL/GenBank/DDBJ whole genome shotgun (WGS) entry which is preliminary data.</text>
</comment>
<dbReference type="Pfam" id="PF01042">
    <property type="entry name" value="Ribonuc_L-PSP"/>
    <property type="match status" value="1"/>
</dbReference>
<dbReference type="AlphaFoldDB" id="A0A1X1EVQ0"/>
<evidence type="ECO:0000313" key="2">
    <source>
        <dbReference type="Proteomes" id="UP000193749"/>
    </source>
</evidence>
<dbReference type="InterPro" id="IPR006175">
    <property type="entry name" value="YjgF/YER057c/UK114"/>
</dbReference>
<dbReference type="STRING" id="55209.HA50_11850"/>
<accession>A0A1X1EVQ0</accession>
<dbReference type="Proteomes" id="UP000193749">
    <property type="component" value="Unassembled WGS sequence"/>
</dbReference>
<evidence type="ECO:0000313" key="1">
    <source>
        <dbReference type="EMBL" id="ORM94007.1"/>
    </source>
</evidence>
<dbReference type="InterPro" id="IPR035959">
    <property type="entry name" value="RutC-like_sf"/>
</dbReference>
<proteinExistence type="predicted"/>
<organism evidence="1 2">
    <name type="scientific">Pantoea cypripedii</name>
    <name type="common">Pectobacterium cypripedii</name>
    <name type="synonym">Erwinia cypripedii</name>
    <dbReference type="NCBI Taxonomy" id="55209"/>
    <lineage>
        <taxon>Bacteria</taxon>
        <taxon>Pseudomonadati</taxon>
        <taxon>Pseudomonadota</taxon>
        <taxon>Gammaproteobacteria</taxon>
        <taxon>Enterobacterales</taxon>
        <taxon>Erwiniaceae</taxon>
        <taxon>Pantoea</taxon>
    </lineage>
</organism>
<dbReference type="OrthoDB" id="9808943at2"/>
<dbReference type="PANTHER" id="PTHR11803">
    <property type="entry name" value="2-IMINOBUTANOATE/2-IMINOPROPANOATE DEAMINASE RIDA"/>
    <property type="match status" value="1"/>
</dbReference>
<reference evidence="1 2" key="1">
    <citation type="journal article" date="2017" name="Antonie Van Leeuwenhoek">
        <title>Phylogenomic resolution of the bacterial genus Pantoea and its relationship with Erwinia and Tatumella.</title>
        <authorList>
            <person name="Palmer M."/>
            <person name="Steenkamp E.T."/>
            <person name="Coetzee M.P."/>
            <person name="Chan W.Y."/>
            <person name="van Zyl E."/>
            <person name="De Maayer P."/>
            <person name="Coutinho T.A."/>
            <person name="Blom J."/>
            <person name="Smits T.H."/>
            <person name="Duffy B."/>
            <person name="Venter S.N."/>
        </authorList>
    </citation>
    <scope>NUCLEOTIDE SEQUENCE [LARGE SCALE GENOMIC DNA]</scope>
    <source>
        <strain evidence="1 2">LMG 2657</strain>
    </source>
</reference>
<name>A0A1X1EVQ0_PANCY</name>
<evidence type="ECO:0008006" key="3">
    <source>
        <dbReference type="Google" id="ProtNLM"/>
    </source>
</evidence>
<dbReference type="EMBL" id="MLJI01000001">
    <property type="protein sequence ID" value="ORM94007.1"/>
    <property type="molecule type" value="Genomic_DNA"/>
</dbReference>
<dbReference type="RefSeq" id="WP_084875677.1">
    <property type="nucleotide sequence ID" value="NZ_JAGGMY010000001.1"/>
</dbReference>
<protein>
    <recommendedName>
        <fullName evidence="3">Enamine deaminase RidA</fullName>
    </recommendedName>
</protein>
<keyword evidence="2" id="KW-1185">Reference proteome</keyword>
<dbReference type="GO" id="GO:0019239">
    <property type="term" value="F:deaminase activity"/>
    <property type="evidence" value="ECO:0007669"/>
    <property type="project" value="TreeGrafter"/>
</dbReference>